<protein>
    <recommendedName>
        <fullName evidence="4">Tetratricopeptide repeat-containing protein</fullName>
    </recommendedName>
</protein>
<evidence type="ECO:0000256" key="1">
    <source>
        <dbReference type="SAM" id="Phobius"/>
    </source>
</evidence>
<dbReference type="AlphaFoldDB" id="A0A239A9X8"/>
<dbReference type="SUPFAM" id="SSF48452">
    <property type="entry name" value="TPR-like"/>
    <property type="match status" value="1"/>
</dbReference>
<dbReference type="Proteomes" id="UP000198379">
    <property type="component" value="Unassembled WGS sequence"/>
</dbReference>
<accession>A0A239A9X8</accession>
<keyword evidence="1" id="KW-1133">Transmembrane helix</keyword>
<gene>
    <name evidence="2" type="ORF">SAMN06265376_104271</name>
</gene>
<feature type="transmembrane region" description="Helical" evidence="1">
    <location>
        <begin position="90"/>
        <end position="110"/>
    </location>
</feature>
<dbReference type="OrthoDB" id="979271at2"/>
<keyword evidence="3" id="KW-1185">Reference proteome</keyword>
<dbReference type="EMBL" id="FZNY01000004">
    <property type="protein sequence ID" value="SNR92466.1"/>
    <property type="molecule type" value="Genomic_DNA"/>
</dbReference>
<organism evidence="2 3">
    <name type="scientific">Dokdonia pacifica</name>
    <dbReference type="NCBI Taxonomy" id="1627892"/>
    <lineage>
        <taxon>Bacteria</taxon>
        <taxon>Pseudomonadati</taxon>
        <taxon>Bacteroidota</taxon>
        <taxon>Flavobacteriia</taxon>
        <taxon>Flavobacteriales</taxon>
        <taxon>Flavobacteriaceae</taxon>
        <taxon>Dokdonia</taxon>
    </lineage>
</organism>
<name>A0A239A9X8_9FLAO</name>
<dbReference type="Gene3D" id="1.25.40.10">
    <property type="entry name" value="Tetratricopeptide repeat domain"/>
    <property type="match status" value="1"/>
</dbReference>
<dbReference type="InterPro" id="IPR011990">
    <property type="entry name" value="TPR-like_helical_dom_sf"/>
</dbReference>
<keyword evidence="1" id="KW-0812">Transmembrane</keyword>
<evidence type="ECO:0000313" key="3">
    <source>
        <dbReference type="Proteomes" id="UP000198379"/>
    </source>
</evidence>
<dbReference type="RefSeq" id="WP_089372078.1">
    <property type="nucleotide sequence ID" value="NZ_BMEP01000007.1"/>
</dbReference>
<keyword evidence="1" id="KW-0472">Membrane</keyword>
<evidence type="ECO:0000313" key="2">
    <source>
        <dbReference type="EMBL" id="SNR92466.1"/>
    </source>
</evidence>
<proteinExistence type="predicted"/>
<sequence length="244" mass="28021">MDEKTILLFDDYLQGALSPEEKDRLELRLKTEPELKDAFTIFKDLNGHLSHQFSDERTSFKDTLETLADKHLKTTEAPKKDVKVISFRPLRYLVAASVIVLFGVTFWFQMQDVGYDDYSFKGSIDLVERGGDESAFAKAEKAFNEGLYTDAISYFDDIIGNDPDNTQVLFYKGIALVETEDYVNATSIFTKLSNGNSVFKYKAQWYNALNFLKQENIEQCKQILLKLPPEAENYNEAQELLKKL</sequence>
<reference evidence="2 3" key="1">
    <citation type="submission" date="2017-06" db="EMBL/GenBank/DDBJ databases">
        <authorList>
            <person name="Kim H.J."/>
            <person name="Triplett B.A."/>
        </authorList>
    </citation>
    <scope>NUCLEOTIDE SEQUENCE [LARGE SCALE GENOMIC DNA]</scope>
    <source>
        <strain evidence="2 3">DSM 25597</strain>
    </source>
</reference>
<evidence type="ECO:0008006" key="4">
    <source>
        <dbReference type="Google" id="ProtNLM"/>
    </source>
</evidence>